<dbReference type="Pfam" id="PF00528">
    <property type="entry name" value="BPD_transp_1"/>
    <property type="match status" value="1"/>
</dbReference>
<evidence type="ECO:0000313" key="11">
    <source>
        <dbReference type="EMBL" id="RWR17448.1"/>
    </source>
</evidence>
<comment type="similarity">
    <text evidence="8">Belongs to the binding-protein-dependent transport system permease family.</text>
</comment>
<evidence type="ECO:0000256" key="5">
    <source>
        <dbReference type="ARBA" id="ARBA00022692"/>
    </source>
</evidence>
<comment type="subcellular location">
    <subcellularLocation>
        <location evidence="1">Cell inner membrane</location>
        <topology evidence="1">Multi-pass membrane protein</topology>
    </subcellularLocation>
    <subcellularLocation>
        <location evidence="8">Cell membrane</location>
        <topology evidence="8">Multi-pass membrane protein</topology>
    </subcellularLocation>
</comment>
<evidence type="ECO:0000256" key="4">
    <source>
        <dbReference type="ARBA" id="ARBA00022519"/>
    </source>
</evidence>
<protein>
    <submittedName>
        <fullName evidence="11">ABC transporter permease subunit</fullName>
    </submittedName>
</protein>
<evidence type="ECO:0000256" key="6">
    <source>
        <dbReference type="ARBA" id="ARBA00022989"/>
    </source>
</evidence>
<feature type="compositionally biased region" description="Basic and acidic residues" evidence="9">
    <location>
        <begin position="295"/>
        <end position="306"/>
    </location>
</feature>
<dbReference type="SUPFAM" id="SSF161098">
    <property type="entry name" value="MetI-like"/>
    <property type="match status" value="1"/>
</dbReference>
<reference evidence="11 12" key="1">
    <citation type="journal article" date="2018" name="Front. Microbiol.">
        <title>Novel Insights Into Bacterial Dimethylsulfoniopropionate Catabolism in the East China Sea.</title>
        <authorList>
            <person name="Liu J."/>
            <person name="Liu J."/>
            <person name="Zhang S.H."/>
            <person name="Liang J."/>
            <person name="Lin H."/>
            <person name="Song D."/>
            <person name="Yang G.P."/>
            <person name="Todd J.D."/>
            <person name="Zhang X.H."/>
        </authorList>
    </citation>
    <scope>NUCLEOTIDE SEQUENCE [LARGE SCALE GENOMIC DNA]</scope>
    <source>
        <strain evidence="11 12">ZYFD042</strain>
    </source>
</reference>
<proteinExistence type="inferred from homology"/>
<keyword evidence="3" id="KW-1003">Cell membrane</keyword>
<evidence type="ECO:0000259" key="10">
    <source>
        <dbReference type="PROSITE" id="PS50928"/>
    </source>
</evidence>
<name>A0A3S3P3L7_9MICO</name>
<evidence type="ECO:0000256" key="2">
    <source>
        <dbReference type="ARBA" id="ARBA00022448"/>
    </source>
</evidence>
<keyword evidence="5 8" id="KW-0812">Transmembrane</keyword>
<dbReference type="RefSeq" id="WP_128218273.1">
    <property type="nucleotide sequence ID" value="NZ_RBZY01000040.1"/>
</dbReference>
<dbReference type="CDD" id="cd06261">
    <property type="entry name" value="TM_PBP2"/>
    <property type="match status" value="1"/>
</dbReference>
<dbReference type="PANTHER" id="PTHR43357:SF4">
    <property type="entry name" value="INNER MEMBRANE ABC TRANSPORTER PERMEASE PROTEIN YDCV"/>
    <property type="match status" value="1"/>
</dbReference>
<evidence type="ECO:0000256" key="9">
    <source>
        <dbReference type="SAM" id="MobiDB-lite"/>
    </source>
</evidence>
<evidence type="ECO:0000313" key="12">
    <source>
        <dbReference type="Proteomes" id="UP000285970"/>
    </source>
</evidence>
<organism evidence="11 12">
    <name type="scientific">Microbacterium enclense</name>
    <dbReference type="NCBI Taxonomy" id="993073"/>
    <lineage>
        <taxon>Bacteria</taxon>
        <taxon>Bacillati</taxon>
        <taxon>Actinomycetota</taxon>
        <taxon>Actinomycetes</taxon>
        <taxon>Micrococcales</taxon>
        <taxon>Microbacteriaceae</taxon>
        <taxon>Microbacterium</taxon>
    </lineage>
</organism>
<dbReference type="InterPro" id="IPR000515">
    <property type="entry name" value="MetI-like"/>
</dbReference>
<feature type="transmembrane region" description="Helical" evidence="8">
    <location>
        <begin position="139"/>
        <end position="159"/>
    </location>
</feature>
<evidence type="ECO:0000256" key="7">
    <source>
        <dbReference type="ARBA" id="ARBA00023136"/>
    </source>
</evidence>
<dbReference type="EMBL" id="RBZY01000040">
    <property type="protein sequence ID" value="RWR17448.1"/>
    <property type="molecule type" value="Genomic_DNA"/>
</dbReference>
<feature type="transmembrane region" description="Helical" evidence="8">
    <location>
        <begin position="111"/>
        <end position="133"/>
    </location>
</feature>
<keyword evidence="2 8" id="KW-0813">Transport</keyword>
<dbReference type="PANTHER" id="PTHR43357">
    <property type="entry name" value="INNER MEMBRANE ABC TRANSPORTER PERMEASE PROTEIN YDCV"/>
    <property type="match status" value="1"/>
</dbReference>
<keyword evidence="4" id="KW-0997">Cell inner membrane</keyword>
<dbReference type="OrthoDB" id="4219855at2"/>
<feature type="domain" description="ABC transmembrane type-1" evidence="10">
    <location>
        <begin position="73"/>
        <end position="263"/>
    </location>
</feature>
<feature type="region of interest" description="Disordered" evidence="9">
    <location>
        <begin position="268"/>
        <end position="306"/>
    </location>
</feature>
<accession>A0A3S3P3L7</accession>
<sequence>MSGDTNTLTRSRGAGRVVRWALALALCVWFALPLLPLVLWSFAESWTFPDPFPTAFGGRSVSAAVAFGAVPAFGRSLVLGLVVAVLATAIGALAARALTFGAVPGARLVSALLLAPVALPPFAAVLGVNVVLLRAHIPSVIGVALVLTVMALPYTAFVMRTAYGAYDPSYEEEARLLGAGRLQVLRRVHLPMIAPALARAAFLAFLVAWSDYIVTLIVGGGELVTLPLVVASAAAGLGNDAAVAVMSLAAVVPPIVLLTGVLAVGRGRRGRRRPRRPGTPVAPPALDRAPGPRSARIEDSTKEVVV</sequence>
<gene>
    <name evidence="11" type="ORF">D8Y23_11550</name>
</gene>
<keyword evidence="6 8" id="KW-1133">Transmembrane helix</keyword>
<feature type="transmembrane region" description="Helical" evidence="8">
    <location>
        <begin position="241"/>
        <end position="265"/>
    </location>
</feature>
<evidence type="ECO:0000256" key="1">
    <source>
        <dbReference type="ARBA" id="ARBA00004429"/>
    </source>
</evidence>
<dbReference type="Proteomes" id="UP000285970">
    <property type="component" value="Unassembled WGS sequence"/>
</dbReference>
<dbReference type="AlphaFoldDB" id="A0A3S3P3L7"/>
<dbReference type="PROSITE" id="PS50928">
    <property type="entry name" value="ABC_TM1"/>
    <property type="match status" value="1"/>
</dbReference>
<keyword evidence="7 8" id="KW-0472">Membrane</keyword>
<evidence type="ECO:0000256" key="8">
    <source>
        <dbReference type="RuleBase" id="RU363032"/>
    </source>
</evidence>
<comment type="caution">
    <text evidence="11">The sequence shown here is derived from an EMBL/GenBank/DDBJ whole genome shotgun (WGS) entry which is preliminary data.</text>
</comment>
<dbReference type="InterPro" id="IPR035906">
    <property type="entry name" value="MetI-like_sf"/>
</dbReference>
<dbReference type="GO" id="GO:0055085">
    <property type="term" value="P:transmembrane transport"/>
    <property type="evidence" value="ECO:0007669"/>
    <property type="project" value="InterPro"/>
</dbReference>
<feature type="transmembrane region" description="Helical" evidence="8">
    <location>
        <begin position="20"/>
        <end position="43"/>
    </location>
</feature>
<feature type="transmembrane region" description="Helical" evidence="8">
    <location>
        <begin position="77"/>
        <end position="99"/>
    </location>
</feature>
<dbReference type="GO" id="GO:0005886">
    <property type="term" value="C:plasma membrane"/>
    <property type="evidence" value="ECO:0007669"/>
    <property type="project" value="UniProtKB-SubCell"/>
</dbReference>
<feature type="transmembrane region" description="Helical" evidence="8">
    <location>
        <begin position="196"/>
        <end position="221"/>
    </location>
</feature>
<evidence type="ECO:0000256" key="3">
    <source>
        <dbReference type="ARBA" id="ARBA00022475"/>
    </source>
</evidence>
<dbReference type="Gene3D" id="1.10.3720.10">
    <property type="entry name" value="MetI-like"/>
    <property type="match status" value="1"/>
</dbReference>